<dbReference type="PANTHER" id="PTHR30213">
    <property type="entry name" value="INNER MEMBRANE PROTEIN YHJD"/>
    <property type="match status" value="1"/>
</dbReference>
<name>A0A2N5X6D0_9GAMM</name>
<keyword evidence="9" id="KW-1185">Reference proteome</keyword>
<dbReference type="HAMAP" id="MF_00672">
    <property type="entry name" value="UPF0761"/>
    <property type="match status" value="1"/>
</dbReference>
<accession>A0A2N5X6D0</accession>
<keyword evidence="5 7" id="KW-1133">Transmembrane helix</keyword>
<organism evidence="8 9">
    <name type="scientific">Pseudohalioglobus lutimaris</name>
    <dbReference type="NCBI Taxonomy" id="1737061"/>
    <lineage>
        <taxon>Bacteria</taxon>
        <taxon>Pseudomonadati</taxon>
        <taxon>Pseudomonadota</taxon>
        <taxon>Gammaproteobacteria</taxon>
        <taxon>Cellvibrionales</taxon>
        <taxon>Halieaceae</taxon>
        <taxon>Pseudohalioglobus</taxon>
    </lineage>
</organism>
<dbReference type="InterPro" id="IPR023679">
    <property type="entry name" value="UPF0761_bac"/>
</dbReference>
<reference evidence="8 9" key="1">
    <citation type="submission" date="2018-01" db="EMBL/GenBank/DDBJ databases">
        <title>The draft genome sequence of Halioglobus lutimaris HF004.</title>
        <authorList>
            <person name="Du Z.-J."/>
            <person name="Shi M.-J."/>
        </authorList>
    </citation>
    <scope>NUCLEOTIDE SEQUENCE [LARGE SCALE GENOMIC DNA]</scope>
    <source>
        <strain evidence="8 9">HF004</strain>
    </source>
</reference>
<dbReference type="Proteomes" id="UP000235005">
    <property type="component" value="Unassembled WGS sequence"/>
</dbReference>
<comment type="similarity">
    <text evidence="7">Belongs to the UPF0761 family.</text>
</comment>
<evidence type="ECO:0000256" key="3">
    <source>
        <dbReference type="ARBA" id="ARBA00022519"/>
    </source>
</evidence>
<evidence type="ECO:0000256" key="4">
    <source>
        <dbReference type="ARBA" id="ARBA00022692"/>
    </source>
</evidence>
<dbReference type="InterPro" id="IPR017039">
    <property type="entry name" value="Virul_fac_BrkB"/>
</dbReference>
<keyword evidence="3" id="KW-0997">Cell inner membrane</keyword>
<dbReference type="AlphaFoldDB" id="A0A2N5X6D0"/>
<evidence type="ECO:0000256" key="7">
    <source>
        <dbReference type="HAMAP-Rule" id="MF_00672"/>
    </source>
</evidence>
<evidence type="ECO:0000256" key="2">
    <source>
        <dbReference type="ARBA" id="ARBA00022475"/>
    </source>
</evidence>
<dbReference type="OrthoDB" id="9808671at2"/>
<dbReference type="GO" id="GO:0005886">
    <property type="term" value="C:plasma membrane"/>
    <property type="evidence" value="ECO:0007669"/>
    <property type="project" value="UniProtKB-SubCell"/>
</dbReference>
<proteinExistence type="inferred from homology"/>
<feature type="transmembrane region" description="Helical" evidence="7">
    <location>
        <begin position="172"/>
        <end position="196"/>
    </location>
</feature>
<dbReference type="NCBIfam" id="TIGR00765">
    <property type="entry name" value="yihY_not_rbn"/>
    <property type="match status" value="1"/>
</dbReference>
<gene>
    <name evidence="8" type="ORF">C0039_05835</name>
</gene>
<dbReference type="Pfam" id="PF03631">
    <property type="entry name" value="Virul_fac_BrkB"/>
    <property type="match status" value="1"/>
</dbReference>
<dbReference type="RefSeq" id="WP_101517526.1">
    <property type="nucleotide sequence ID" value="NZ_PKUS01000003.1"/>
</dbReference>
<feature type="transmembrane region" description="Helical" evidence="7">
    <location>
        <begin position="208"/>
        <end position="226"/>
    </location>
</feature>
<evidence type="ECO:0000313" key="9">
    <source>
        <dbReference type="Proteomes" id="UP000235005"/>
    </source>
</evidence>
<sequence>MEEFKNRLDGFWRRVRYLMSRFTADRCSENAAALTYMSLFAMVPLLTVLYTMASAIPTFQGLEEQMQSFLFENLMPQSSSQVESYLRDFSAQAKNLTGPGIVFLVVTAVLMLRNIEKAFNLIWRARENRSAVSSFLLYWAVLSLAPVALGLALAISTYLASFSNVLDEYDIFGAKALLLQISPILLSAASFTLLYVAVPNCRVPFKHTVIGGLVAALAFHAARSLFTDLVVGSSYTFIYGAFAAVPLFLLWIYLSWNIVLMGGILVHSLSGYQNAEQSSRPNVLKALDVLYLFWQKQQAGKTVREIELLNNSHRVTRGLDSETWRHLRDVLMEKKVITQSDRGHYLLSRDLHSIRFWQLKEWVNDEQPLNQEDISAQMTWQSKAYQLLRDQRKQQREVLDINLVELFKQ</sequence>
<comment type="caution">
    <text evidence="8">The sequence shown here is derived from an EMBL/GenBank/DDBJ whole genome shotgun (WGS) entry which is preliminary data.</text>
</comment>
<comment type="subcellular location">
    <subcellularLocation>
        <location evidence="1 7">Cell membrane</location>
        <topology evidence="1 7">Multi-pass membrane protein</topology>
    </subcellularLocation>
</comment>
<evidence type="ECO:0000313" key="8">
    <source>
        <dbReference type="EMBL" id="PLW70035.1"/>
    </source>
</evidence>
<evidence type="ECO:0000256" key="5">
    <source>
        <dbReference type="ARBA" id="ARBA00022989"/>
    </source>
</evidence>
<feature type="transmembrane region" description="Helical" evidence="7">
    <location>
        <begin position="238"/>
        <end position="260"/>
    </location>
</feature>
<keyword evidence="4 7" id="KW-0812">Transmembrane</keyword>
<feature type="transmembrane region" description="Helical" evidence="7">
    <location>
        <begin position="96"/>
        <end position="115"/>
    </location>
</feature>
<dbReference type="EMBL" id="PKUS01000003">
    <property type="protein sequence ID" value="PLW70035.1"/>
    <property type="molecule type" value="Genomic_DNA"/>
</dbReference>
<feature type="transmembrane region" description="Helical" evidence="7">
    <location>
        <begin position="136"/>
        <end position="160"/>
    </location>
</feature>
<keyword evidence="2 7" id="KW-1003">Cell membrane</keyword>
<protein>
    <recommendedName>
        <fullName evidence="7">UPF0761 membrane protein C0039_05835</fullName>
    </recommendedName>
</protein>
<dbReference type="PANTHER" id="PTHR30213:SF0">
    <property type="entry name" value="UPF0761 MEMBRANE PROTEIN YIHY"/>
    <property type="match status" value="1"/>
</dbReference>
<evidence type="ECO:0000256" key="6">
    <source>
        <dbReference type="ARBA" id="ARBA00023136"/>
    </source>
</evidence>
<feature type="transmembrane region" description="Helical" evidence="7">
    <location>
        <begin position="31"/>
        <end position="53"/>
    </location>
</feature>
<evidence type="ECO:0000256" key="1">
    <source>
        <dbReference type="ARBA" id="ARBA00004651"/>
    </source>
</evidence>
<keyword evidence="6 7" id="KW-0472">Membrane</keyword>